<name>A0A7W8A9Z2_9ACTN</name>
<gene>
    <name evidence="1" type="ORF">HNR40_007785</name>
</gene>
<dbReference type="RefSeq" id="WP_184970395.1">
    <property type="nucleotide sequence ID" value="NZ_JACHIN010000013.1"/>
</dbReference>
<evidence type="ECO:0000313" key="1">
    <source>
        <dbReference type="EMBL" id="MBB5082290.1"/>
    </source>
</evidence>
<dbReference type="EMBL" id="JACHIN010000013">
    <property type="protein sequence ID" value="MBB5082290.1"/>
    <property type="molecule type" value="Genomic_DNA"/>
</dbReference>
<dbReference type="Proteomes" id="UP000568380">
    <property type="component" value="Unassembled WGS sequence"/>
</dbReference>
<evidence type="ECO:0000313" key="2">
    <source>
        <dbReference type="Proteomes" id="UP000568380"/>
    </source>
</evidence>
<sequence>MTHPEQALPAENQWDLLVEYGHGLHNGLHGLWVESDDPEEVSRLLRVNPDSRQDCDLEAALAVYGAIPERTAAWIGPHSPGWTHVFAFGLHPYHPAILNLGKRRIFEIFSREELGELDPLNLYNDGEHLGDVTPPYDEGGEMDLPEYLPLTAGLELGHTRDLKRDLHLMAGMVGRITGCFTDREWWTAMRAFYRVPDGSWEA</sequence>
<proteinExistence type="predicted"/>
<comment type="caution">
    <text evidence="1">The sequence shown here is derived from an EMBL/GenBank/DDBJ whole genome shotgun (WGS) entry which is preliminary data.</text>
</comment>
<protein>
    <submittedName>
        <fullName evidence="1">Uncharacterized protein</fullName>
    </submittedName>
</protein>
<keyword evidence="2" id="KW-1185">Reference proteome</keyword>
<organism evidence="1 2">
    <name type="scientific">Nonomuraea endophytica</name>
    <dbReference type="NCBI Taxonomy" id="714136"/>
    <lineage>
        <taxon>Bacteria</taxon>
        <taxon>Bacillati</taxon>
        <taxon>Actinomycetota</taxon>
        <taxon>Actinomycetes</taxon>
        <taxon>Streptosporangiales</taxon>
        <taxon>Streptosporangiaceae</taxon>
        <taxon>Nonomuraea</taxon>
    </lineage>
</organism>
<dbReference type="AlphaFoldDB" id="A0A7W8A9Z2"/>
<reference evidence="1 2" key="1">
    <citation type="submission" date="2020-08" db="EMBL/GenBank/DDBJ databases">
        <title>Genomic Encyclopedia of Type Strains, Phase IV (KMG-IV): sequencing the most valuable type-strain genomes for metagenomic binning, comparative biology and taxonomic classification.</title>
        <authorList>
            <person name="Goeker M."/>
        </authorList>
    </citation>
    <scope>NUCLEOTIDE SEQUENCE [LARGE SCALE GENOMIC DNA]</scope>
    <source>
        <strain evidence="1 2">DSM 45385</strain>
    </source>
</reference>
<accession>A0A7W8A9Z2</accession>